<reference evidence="1 2" key="1">
    <citation type="journal article" date="2022" name="Hortic Res">
        <title>A haplotype resolved chromosomal level avocado genome allows analysis of novel avocado genes.</title>
        <authorList>
            <person name="Nath O."/>
            <person name="Fletcher S.J."/>
            <person name="Hayward A."/>
            <person name="Shaw L.M."/>
            <person name="Masouleh A.K."/>
            <person name="Furtado A."/>
            <person name="Henry R.J."/>
            <person name="Mitter N."/>
        </authorList>
    </citation>
    <scope>NUCLEOTIDE SEQUENCE [LARGE SCALE GENOMIC DNA]</scope>
    <source>
        <strain evidence="2">cv. Hass</strain>
    </source>
</reference>
<accession>A0ACC2KZ76</accession>
<sequence length="642" mass="72563">MLASAQANQPWNSVHPTLVLLRDCKTLKDANQIHARIVTTGLVKNASFTAKIALAFSSSPHQPLVEFARYLFFSQIQYRHSPFLWNAIIKSFSHGRHPREALLTFSLMLEYGVIADRFSFSLVLKACSRLSLVKEGLQIQCLLWKSVFGSDVFLLNSLISFYCRCGFVESARWVFDRMPVRDSVSWNSMIDGYVKNGMIDVARELFDRVDDEEKNLVTWNSMISGYAWVEWGLEAARGLFDRMPERDVVSWNSMIDGYVKCGRLEDAYDLFKRMPERDVVTWANMVHGYVKSGSLEMAQHLFDKMPERDVIAWNVMMAGCVQNGNSIKAIKIFHQLLIEGNLDPDHTTIAIALSAVAELGHIGGGKSIHDYIERNKLPLDGYLGVALIDMYSKCGSIKNALKVFESVKYKSIDHWNAMIGGLAIHGLGELALDLFSEMQRLSLRLDDITFIGVLNACSHAGLLKEGLLCFELMRRAYNLEPKVQHYGCLVDILGRAGHLEEAWKLVGDMPVEPNDVVWRSLLSASRNHGNFSIGQQAAKHLIELDSCNSSSYILLSNLYAGVGMWCDVSKVRMMMRDRGIRKVPGCSWIELNGIVHEFVVGDKSHPQAKEIYFILEKMCSSRMWNSELFIDVKPESDMVMVN</sequence>
<gene>
    <name evidence="1" type="ORF">MRB53_019851</name>
</gene>
<dbReference type="Proteomes" id="UP001234297">
    <property type="component" value="Chromosome 6"/>
</dbReference>
<name>A0ACC2KZ76_PERAE</name>
<organism evidence="1 2">
    <name type="scientific">Persea americana</name>
    <name type="common">Avocado</name>
    <dbReference type="NCBI Taxonomy" id="3435"/>
    <lineage>
        <taxon>Eukaryota</taxon>
        <taxon>Viridiplantae</taxon>
        <taxon>Streptophyta</taxon>
        <taxon>Embryophyta</taxon>
        <taxon>Tracheophyta</taxon>
        <taxon>Spermatophyta</taxon>
        <taxon>Magnoliopsida</taxon>
        <taxon>Magnoliidae</taxon>
        <taxon>Laurales</taxon>
        <taxon>Lauraceae</taxon>
        <taxon>Persea</taxon>
    </lineage>
</organism>
<evidence type="ECO:0000313" key="1">
    <source>
        <dbReference type="EMBL" id="KAJ8626544.1"/>
    </source>
</evidence>
<comment type="caution">
    <text evidence="1">The sequence shown here is derived from an EMBL/GenBank/DDBJ whole genome shotgun (WGS) entry which is preliminary data.</text>
</comment>
<keyword evidence="2" id="KW-1185">Reference proteome</keyword>
<dbReference type="EMBL" id="CM056814">
    <property type="protein sequence ID" value="KAJ8626544.1"/>
    <property type="molecule type" value="Genomic_DNA"/>
</dbReference>
<protein>
    <submittedName>
        <fullName evidence="1">Uncharacterized protein</fullName>
    </submittedName>
</protein>
<evidence type="ECO:0000313" key="2">
    <source>
        <dbReference type="Proteomes" id="UP001234297"/>
    </source>
</evidence>
<proteinExistence type="predicted"/>